<dbReference type="GeneID" id="23334635"/>
<organism evidence="2 3">
    <name type="scientific">Chlamydia muridarum</name>
    <dbReference type="NCBI Taxonomy" id="83560"/>
    <lineage>
        <taxon>Bacteria</taxon>
        <taxon>Pseudomonadati</taxon>
        <taxon>Chlamydiota</taxon>
        <taxon>Chlamydiia</taxon>
        <taxon>Chlamydiales</taxon>
        <taxon>Chlamydiaceae</taxon>
        <taxon>Chlamydia/Chlamydophila group</taxon>
        <taxon>Chlamydia</taxon>
    </lineage>
</organism>
<proteinExistence type="predicted"/>
<dbReference type="AlphaFoldDB" id="A0A069ZT23"/>
<dbReference type="PATRIC" id="fig|83560.10.peg.942"/>
<name>A0A069ZT23_CHLMR</name>
<evidence type="ECO:0000313" key="2">
    <source>
        <dbReference type="EMBL" id="AJR10977.1"/>
    </source>
</evidence>
<dbReference type="KEGG" id="cmx:DNC_04640"/>
<accession>A0A069ZT23</accession>
<feature type="compositionally biased region" description="Low complexity" evidence="1">
    <location>
        <begin position="32"/>
        <end position="47"/>
    </location>
</feature>
<gene>
    <name evidence="2" type="ORF">BD36_04900</name>
</gene>
<feature type="region of interest" description="Disordered" evidence="1">
    <location>
        <begin position="1"/>
        <end position="47"/>
    </location>
</feature>
<dbReference type="EMBL" id="CP007217">
    <property type="protein sequence ID" value="AJR10977.1"/>
    <property type="molecule type" value="Genomic_DNA"/>
</dbReference>
<protein>
    <recommendedName>
        <fullName evidence="4">CHLPN 76kDa-like protein</fullName>
    </recommendedName>
</protein>
<dbReference type="Proteomes" id="UP000260363">
    <property type="component" value="Chromosome"/>
</dbReference>
<feature type="region of interest" description="Disordered" evidence="1">
    <location>
        <begin position="491"/>
        <end position="512"/>
    </location>
</feature>
<evidence type="ECO:0008006" key="4">
    <source>
        <dbReference type="Google" id="ProtNLM"/>
    </source>
</evidence>
<dbReference type="STRING" id="83560.NC80_04610"/>
<reference evidence="2 3" key="1">
    <citation type="submission" date="2014-02" db="EMBL/GenBank/DDBJ databases">
        <authorList>
            <person name="Chen C."/>
            <person name="Conrad T.A."/>
            <person name="Zhou Z."/>
            <person name="Lai Z."/>
            <person name="Zhong G."/>
        </authorList>
    </citation>
    <scope>NUCLEOTIDE SEQUENCE [LARGE SCALE GENOMIC DNA]</scope>
    <source>
        <strain evidence="2 3">Nigg3-28</strain>
    </source>
</reference>
<dbReference type="KEGG" id="cmg:NC81_04630"/>
<feature type="compositionally biased region" description="Low complexity" evidence="1">
    <location>
        <begin position="1"/>
        <end position="20"/>
    </location>
</feature>
<evidence type="ECO:0000256" key="1">
    <source>
        <dbReference type="SAM" id="MobiDB-lite"/>
    </source>
</evidence>
<evidence type="ECO:0000313" key="3">
    <source>
        <dbReference type="Proteomes" id="UP000260363"/>
    </source>
</evidence>
<dbReference type="KEGG" id="cmm:NC80_04610"/>
<sequence>MAPGSESISSNQNSVNSFVNGQVTSSEETKASAKASDASSTNSSSVSQWNLLSEAKSALVSVRDAISNSLPGVDASAPTSTVTRAPATTYDDAKTNFDTAKSGLQSATTLADYERYMGDLNAALQDMERLQSTTDQQNEVTGIKQNLQAKQDVISQLNRLVAIENQNKTLLDDLITTDSWFQLPAMRDQFTMNKNSAEEIVNKLQGQNLNYNDVLTNAKEVITESSDKGTKQATALQEIVDEGNRSQAAVQSALQNNSPDNIEACKKIIDDAEAKIAKLKQDNPDIASSIMVSRAEEQVAQAKKDIQDIKPSGSDIPIVGLDGSGSSAGKAAGAMKTSSRSGRISSLLDDADNEMASTIMQGFRSMIEQFDVSNPATAKELQAMDKQLETLSDQLADPAAGMQAEDLATVLGQVAFAAAQVGGGSSGTAGIIQTNVKQLYNTAFSSSSGKSYESALSKGYSAYKTLSSVYSESRSGVQSVINQTANPALSRTVSRSGIEPQGRSTDSSRRAAETIVRDSSTLGDVYGRLQVLDSLMGIIASNPQDNQEAIMQKLSKSIDNSPSLGSSSATLQKFAAKLEQEFIDGERNLVESKENAFRRQPAFIQQVLVNIASLFSGYLS</sequence>
<dbReference type="RefSeq" id="WP_010231922.1">
    <property type="nucleotide sequence ID" value="NZ_CP007217.1"/>
</dbReference>